<proteinExistence type="predicted"/>
<dbReference type="AlphaFoldDB" id="A0AAU8AG17"/>
<evidence type="ECO:0000256" key="1">
    <source>
        <dbReference type="SAM" id="SignalP"/>
    </source>
</evidence>
<organism evidence="2">
    <name type="scientific">Alloyangia sp. H15</name>
    <dbReference type="NCBI Taxonomy" id="3029062"/>
    <lineage>
        <taxon>Bacteria</taxon>
        <taxon>Pseudomonadati</taxon>
        <taxon>Pseudomonadota</taxon>
        <taxon>Alphaproteobacteria</taxon>
        <taxon>Rhodobacterales</taxon>
        <taxon>Roseobacteraceae</taxon>
        <taxon>Alloyangia</taxon>
    </lineage>
</organism>
<sequence>MADLRSRLPGAALGGALCLAALPALAEGARLTLECTLATACSEAGDCGAGQGPVAFVLAPVETDAEGAGSYEVSVDGGEPLPAQALGFAGPFLWQPSEGTRMALSLTSETTALWTRQIVESGTDAPPSAEIDFLTCGILP</sequence>
<keyword evidence="1" id="KW-0732">Signal</keyword>
<feature type="chain" id="PRO_5043750629" evidence="1">
    <location>
        <begin position="27"/>
        <end position="140"/>
    </location>
</feature>
<dbReference type="RefSeq" id="WP_353472259.1">
    <property type="nucleotide sequence ID" value="NZ_CP123384.1"/>
</dbReference>
<gene>
    <name evidence="2" type="ORF">PVT71_13255</name>
</gene>
<protein>
    <submittedName>
        <fullName evidence="2">Uncharacterized protein</fullName>
    </submittedName>
</protein>
<evidence type="ECO:0000313" key="2">
    <source>
        <dbReference type="EMBL" id="XCC93438.1"/>
    </source>
</evidence>
<accession>A0AAU8AG17</accession>
<name>A0AAU8AG17_9RHOB</name>
<feature type="signal peptide" evidence="1">
    <location>
        <begin position="1"/>
        <end position="26"/>
    </location>
</feature>
<dbReference type="EMBL" id="CP123384">
    <property type="protein sequence ID" value="XCC93438.1"/>
    <property type="molecule type" value="Genomic_DNA"/>
</dbReference>
<reference evidence="2" key="1">
    <citation type="submission" date="2023-02" db="EMBL/GenBank/DDBJ databases">
        <title>Description and genomic characterization of Salipiger bruguierae sp. nov., isolated from the sediment of mangrove plant Bruguiera sexangula.</title>
        <authorList>
            <person name="Long M."/>
        </authorList>
    </citation>
    <scope>NUCLEOTIDE SEQUENCE</scope>
    <source>
        <strain evidence="2">H15</strain>
    </source>
</reference>